<evidence type="ECO:0000256" key="7">
    <source>
        <dbReference type="ARBA" id="ARBA00022692"/>
    </source>
</evidence>
<keyword evidence="12 15" id="KW-0830">Ubiquinone</keyword>
<keyword evidence="8 15" id="KW-1278">Translocase</keyword>
<accession>A0A7U3P080</accession>
<keyword evidence="6 15" id="KW-0679">Respiratory chain</keyword>
<evidence type="ECO:0000256" key="10">
    <source>
        <dbReference type="ARBA" id="ARBA00022989"/>
    </source>
</evidence>
<evidence type="ECO:0000256" key="9">
    <source>
        <dbReference type="ARBA" id="ARBA00022982"/>
    </source>
</evidence>
<evidence type="ECO:0000313" key="16">
    <source>
        <dbReference type="EMBL" id="QPD06738.1"/>
    </source>
</evidence>
<evidence type="ECO:0000256" key="6">
    <source>
        <dbReference type="ARBA" id="ARBA00022660"/>
    </source>
</evidence>
<dbReference type="PANTHER" id="PTHR11434">
    <property type="entry name" value="NADH-UBIQUINONE OXIDOREDUCTASE SUBUNIT ND4L"/>
    <property type="match status" value="1"/>
</dbReference>
<dbReference type="InterPro" id="IPR001133">
    <property type="entry name" value="NADH_UbQ_OxRdtase_chain4L/K"/>
</dbReference>
<dbReference type="GO" id="GO:0016651">
    <property type="term" value="F:oxidoreductase activity, acting on NAD(P)H"/>
    <property type="evidence" value="ECO:0007669"/>
    <property type="project" value="InterPro"/>
</dbReference>
<dbReference type="PANTHER" id="PTHR11434:SF0">
    <property type="entry name" value="NADH-UBIQUINONE OXIDOREDUCTASE CHAIN 4L"/>
    <property type="match status" value="1"/>
</dbReference>
<evidence type="ECO:0000256" key="5">
    <source>
        <dbReference type="ARBA" id="ARBA00022448"/>
    </source>
</evidence>
<evidence type="ECO:0000256" key="8">
    <source>
        <dbReference type="ARBA" id="ARBA00022967"/>
    </source>
</evidence>
<dbReference type="AlphaFoldDB" id="A0A7U3P080"/>
<evidence type="ECO:0000256" key="15">
    <source>
        <dbReference type="RuleBase" id="RU004419"/>
    </source>
</evidence>
<dbReference type="GO" id="GO:0005743">
    <property type="term" value="C:mitochondrial inner membrane"/>
    <property type="evidence" value="ECO:0007669"/>
    <property type="project" value="UniProtKB-SubCell"/>
</dbReference>
<evidence type="ECO:0000256" key="13">
    <source>
        <dbReference type="ARBA" id="ARBA00023128"/>
    </source>
</evidence>
<evidence type="ECO:0000256" key="1">
    <source>
        <dbReference type="ARBA" id="ARBA00004225"/>
    </source>
</evidence>
<dbReference type="EC" id="7.1.1.2" evidence="3 15"/>
<dbReference type="InterPro" id="IPR039428">
    <property type="entry name" value="NUOK/Mnh_C1-like"/>
</dbReference>
<feature type="transmembrane region" description="Helical" evidence="15">
    <location>
        <begin position="6"/>
        <end position="22"/>
    </location>
</feature>
<sequence>MNTINSILFIIFFLGIIGTIINRIHLLSLLLCLELLLVSLFINITIWSNSYDTLISLNYSIILLTFSACEASAGLTLLVSLSRTHKTDLLIKLNLLQT</sequence>
<dbReference type="GO" id="GO:0042773">
    <property type="term" value="P:ATP synthesis coupled electron transport"/>
    <property type="evidence" value="ECO:0007669"/>
    <property type="project" value="UniProtKB-UniRule"/>
</dbReference>
<dbReference type="Gene3D" id="1.10.287.3510">
    <property type="match status" value="1"/>
</dbReference>
<evidence type="ECO:0000256" key="3">
    <source>
        <dbReference type="ARBA" id="ARBA00012944"/>
    </source>
</evidence>
<evidence type="ECO:0000256" key="11">
    <source>
        <dbReference type="ARBA" id="ARBA00023027"/>
    </source>
</evidence>
<protein>
    <recommendedName>
        <fullName evidence="4 15">NADH-ubiquinone oxidoreductase chain 4L</fullName>
        <ecNumber evidence="3 15">7.1.1.2</ecNumber>
    </recommendedName>
</protein>
<geneLocation type="mitochondrion" evidence="16"/>
<evidence type="ECO:0000256" key="4">
    <source>
        <dbReference type="ARBA" id="ARBA00016612"/>
    </source>
</evidence>
<name>A0A7U3P080_9ECHN</name>
<comment type="subcellular location">
    <subcellularLocation>
        <location evidence="15">Mitochondrion inner membrane</location>
        <topology evidence="15">Multi-pass membrane protein</topology>
    </subcellularLocation>
    <subcellularLocation>
        <location evidence="1">Mitochondrion membrane</location>
        <topology evidence="1">Multi-pass membrane protein</topology>
    </subcellularLocation>
</comment>
<organism evidence="16">
    <name type="scientific">Cercodemas anceps</name>
    <dbReference type="NCBI Taxonomy" id="2785214"/>
    <lineage>
        <taxon>Eukaryota</taxon>
        <taxon>Metazoa</taxon>
        <taxon>Echinodermata</taxon>
        <taxon>Eleutherozoa</taxon>
        <taxon>Echinozoa</taxon>
        <taxon>Holothuroidea</taxon>
        <taxon>Dendrochirotacea</taxon>
        <taxon>Dendrochirotida</taxon>
        <taxon>Cucumariidae</taxon>
        <taxon>Cercodemas</taxon>
    </lineage>
</organism>
<keyword evidence="14 15" id="KW-0472">Membrane</keyword>
<evidence type="ECO:0000256" key="14">
    <source>
        <dbReference type="ARBA" id="ARBA00023136"/>
    </source>
</evidence>
<keyword evidence="10 15" id="KW-1133">Transmembrane helix</keyword>
<comment type="function">
    <text evidence="15">Core subunit of the mitochondrial membrane respiratory chain NADH dehydrogenase (Complex I) which catalyzes electron transfer from NADH through the respiratory chain, using ubiquinone as an electron acceptor.</text>
</comment>
<keyword evidence="13 15" id="KW-0496">Mitochondrion</keyword>
<dbReference type="GO" id="GO:0008137">
    <property type="term" value="F:NADH dehydrogenase (ubiquinone) activity"/>
    <property type="evidence" value="ECO:0007669"/>
    <property type="project" value="UniProtKB-EC"/>
</dbReference>
<feature type="transmembrane region" description="Helical" evidence="15">
    <location>
        <begin position="59"/>
        <end position="81"/>
    </location>
</feature>
<dbReference type="Pfam" id="PF00420">
    <property type="entry name" value="Oxidored_q2"/>
    <property type="match status" value="1"/>
</dbReference>
<dbReference type="GO" id="GO:0030964">
    <property type="term" value="C:NADH dehydrogenase complex"/>
    <property type="evidence" value="ECO:0007669"/>
    <property type="project" value="TreeGrafter"/>
</dbReference>
<keyword evidence="9 15" id="KW-0249">Electron transport</keyword>
<comment type="similarity">
    <text evidence="2 15">Belongs to the complex I subunit 4L family.</text>
</comment>
<gene>
    <name evidence="16" type="primary">nad4l</name>
</gene>
<evidence type="ECO:0000256" key="2">
    <source>
        <dbReference type="ARBA" id="ARBA00010519"/>
    </source>
</evidence>
<keyword evidence="5 15" id="KW-0813">Transport</keyword>
<feature type="transmembrane region" description="Helical" evidence="15">
    <location>
        <begin position="29"/>
        <end position="47"/>
    </location>
</feature>
<evidence type="ECO:0000256" key="12">
    <source>
        <dbReference type="ARBA" id="ARBA00023075"/>
    </source>
</evidence>
<keyword evidence="7 15" id="KW-0812">Transmembrane</keyword>
<keyword evidence="15" id="KW-0999">Mitochondrion inner membrane</keyword>
<keyword evidence="11 15" id="KW-0520">NAD</keyword>
<dbReference type="EMBL" id="MW044622">
    <property type="protein sequence ID" value="QPD06738.1"/>
    <property type="molecule type" value="Genomic_DNA"/>
</dbReference>
<reference evidence="16" key="1">
    <citation type="submission" date="2020-09" db="EMBL/GenBank/DDBJ databases">
        <title>Complete Mitochondrial Genome of Colochirus anceps.</title>
        <authorList>
            <person name="Li H."/>
            <person name="Liu J."/>
            <person name="Wang S."/>
            <person name="Huang W."/>
        </authorList>
    </citation>
    <scope>NUCLEOTIDE SEQUENCE</scope>
</reference>
<proteinExistence type="inferred from homology"/>
<comment type="catalytic activity">
    <reaction evidence="15">
        <text>a ubiquinone + NADH + 5 H(+)(in) = a ubiquinol + NAD(+) + 4 H(+)(out)</text>
        <dbReference type="Rhea" id="RHEA:29091"/>
        <dbReference type="Rhea" id="RHEA-COMP:9565"/>
        <dbReference type="Rhea" id="RHEA-COMP:9566"/>
        <dbReference type="ChEBI" id="CHEBI:15378"/>
        <dbReference type="ChEBI" id="CHEBI:16389"/>
        <dbReference type="ChEBI" id="CHEBI:17976"/>
        <dbReference type="ChEBI" id="CHEBI:57540"/>
        <dbReference type="ChEBI" id="CHEBI:57945"/>
        <dbReference type="EC" id="7.1.1.2"/>
    </reaction>
</comment>